<reference evidence="2" key="1">
    <citation type="submission" date="2020-12" db="EMBL/GenBank/DDBJ databases">
        <title>Hymenobacter sp.</title>
        <authorList>
            <person name="Kim M.K."/>
        </authorList>
    </citation>
    <scope>NUCLEOTIDE SEQUENCE [LARGE SCALE GENOMIC DNA]</scope>
    <source>
        <strain evidence="2">BT325</strain>
    </source>
</reference>
<evidence type="ECO:0000313" key="1">
    <source>
        <dbReference type="EMBL" id="MBJ6124212.1"/>
    </source>
</evidence>
<comment type="caution">
    <text evidence="1">The sequence shown here is derived from an EMBL/GenBank/DDBJ whole genome shotgun (WGS) entry which is preliminary data.</text>
</comment>
<dbReference type="SUPFAM" id="SSF50475">
    <property type="entry name" value="FMN-binding split barrel"/>
    <property type="match status" value="1"/>
</dbReference>
<dbReference type="Pfam" id="PF04299">
    <property type="entry name" value="FMN_bind_2"/>
    <property type="match status" value="1"/>
</dbReference>
<dbReference type="Proteomes" id="UP000620670">
    <property type="component" value="Unassembled WGS sequence"/>
</dbReference>
<keyword evidence="2" id="KW-1185">Reference proteome</keyword>
<dbReference type="InterPro" id="IPR012349">
    <property type="entry name" value="Split_barrel_FMN-bd"/>
</dbReference>
<name>A0ABS0XVY5_9HYPH</name>
<proteinExistence type="predicted"/>
<dbReference type="InterPro" id="IPR007396">
    <property type="entry name" value="TR_PAI2-type"/>
</dbReference>
<evidence type="ECO:0000313" key="2">
    <source>
        <dbReference type="Proteomes" id="UP000620670"/>
    </source>
</evidence>
<sequence length="220" mass="23968">MYQPPHFREDNLEVQHALIRAHPLGLLVTLGGAGLVANPIPFALDGSAPPLGTLRAHLSRANGQWQDFDPDVEALVVFQGPETYITPSWYAAKREHGKVVPTWNYAIVQAYGRMRVVDDPDWLLRQITAVTDVQEAARPEPWTVGDAPAPFVAAQLKGIIGVEIEITRIEGKWKVSQNRSEADRQGVAAGLRLGQDDASRHMADLVDARGALRGGGRSAS</sequence>
<dbReference type="PANTHER" id="PTHR35802">
    <property type="entry name" value="PROTEASE SYNTHASE AND SPORULATION PROTEIN PAI 2"/>
    <property type="match status" value="1"/>
</dbReference>
<accession>A0ABS0XVY5</accession>
<gene>
    <name evidence="1" type="ORF">JAO75_02210</name>
</gene>
<dbReference type="EMBL" id="JAELXT010000002">
    <property type="protein sequence ID" value="MBJ6124212.1"/>
    <property type="molecule type" value="Genomic_DNA"/>
</dbReference>
<dbReference type="RefSeq" id="WP_199046328.1">
    <property type="nucleotide sequence ID" value="NZ_JAELXT010000002.1"/>
</dbReference>
<protein>
    <submittedName>
        <fullName evidence="1">FMN-binding negative transcriptional regulator</fullName>
    </submittedName>
</protein>
<dbReference type="PIRSF" id="PIRSF010372">
    <property type="entry name" value="PaiB"/>
    <property type="match status" value="1"/>
</dbReference>
<dbReference type="PANTHER" id="PTHR35802:SF1">
    <property type="entry name" value="PROTEASE SYNTHASE AND SPORULATION PROTEIN PAI 2"/>
    <property type="match status" value="1"/>
</dbReference>
<dbReference type="Gene3D" id="2.30.110.10">
    <property type="entry name" value="Electron Transport, Fmn-binding Protein, Chain A"/>
    <property type="match status" value="1"/>
</dbReference>
<organism evidence="1 2">
    <name type="scientific">Microvirga splendida</name>
    <dbReference type="NCBI Taxonomy" id="2795727"/>
    <lineage>
        <taxon>Bacteria</taxon>
        <taxon>Pseudomonadati</taxon>
        <taxon>Pseudomonadota</taxon>
        <taxon>Alphaproteobacteria</taxon>
        <taxon>Hyphomicrobiales</taxon>
        <taxon>Methylobacteriaceae</taxon>
        <taxon>Microvirga</taxon>
    </lineage>
</organism>